<evidence type="ECO:0000256" key="4">
    <source>
        <dbReference type="ARBA" id="ARBA00022989"/>
    </source>
</evidence>
<feature type="transmembrane region" description="Helical" evidence="8">
    <location>
        <begin position="52"/>
        <end position="70"/>
    </location>
</feature>
<evidence type="ECO:0000256" key="7">
    <source>
        <dbReference type="SAM" id="MobiDB-lite"/>
    </source>
</evidence>
<comment type="similarity">
    <text evidence="6">Belongs to the major facilitator superfamily. Allantoate permease family.</text>
</comment>
<feature type="transmembrane region" description="Helical" evidence="8">
    <location>
        <begin position="466"/>
        <end position="486"/>
    </location>
</feature>
<evidence type="ECO:0000313" key="9">
    <source>
        <dbReference type="EMBL" id="KKY24608.1"/>
    </source>
</evidence>
<feature type="region of interest" description="Disordered" evidence="7">
    <location>
        <begin position="1"/>
        <end position="25"/>
    </location>
</feature>
<feature type="transmembrane region" description="Helical" evidence="8">
    <location>
        <begin position="432"/>
        <end position="454"/>
    </location>
</feature>
<reference evidence="9 10" key="2">
    <citation type="submission" date="2015-05" db="EMBL/GenBank/DDBJ databases">
        <authorList>
            <person name="Morales-Cruz A."/>
            <person name="Amrine K.C."/>
            <person name="Cantu D."/>
        </authorList>
    </citation>
    <scope>NUCLEOTIDE SEQUENCE [LARGE SCALE GENOMIC DNA]</scope>
    <source>
        <strain evidence="9">UCRPC4</strain>
    </source>
</reference>
<dbReference type="Pfam" id="PF07690">
    <property type="entry name" value="MFS_1"/>
    <property type="match status" value="1"/>
</dbReference>
<dbReference type="SUPFAM" id="SSF103473">
    <property type="entry name" value="MFS general substrate transporter"/>
    <property type="match status" value="1"/>
</dbReference>
<feature type="transmembrane region" description="Helical" evidence="8">
    <location>
        <begin position="305"/>
        <end position="324"/>
    </location>
</feature>
<comment type="caution">
    <text evidence="9">The sequence shown here is derived from an EMBL/GenBank/DDBJ whole genome shotgun (WGS) entry which is preliminary data.</text>
</comment>
<keyword evidence="3 8" id="KW-0812">Transmembrane</keyword>
<evidence type="ECO:0000256" key="6">
    <source>
        <dbReference type="ARBA" id="ARBA00037968"/>
    </source>
</evidence>
<proteinExistence type="inferred from homology"/>
<feature type="compositionally biased region" description="Polar residues" evidence="7">
    <location>
        <begin position="7"/>
        <end position="25"/>
    </location>
</feature>
<dbReference type="InterPro" id="IPR036259">
    <property type="entry name" value="MFS_trans_sf"/>
</dbReference>
<name>A0A0G2GMD8_PHACM</name>
<keyword evidence="2" id="KW-0813">Transport</keyword>
<feature type="transmembrane region" description="Helical" evidence="8">
    <location>
        <begin position="369"/>
        <end position="391"/>
    </location>
</feature>
<dbReference type="PANTHER" id="PTHR43791:SF39">
    <property type="entry name" value="TRANSPORTER LIZ1_SEO1, PUTATIVE (AFU_ORTHOLOGUE AFUA_3G00980)-RELATED"/>
    <property type="match status" value="1"/>
</dbReference>
<dbReference type="EMBL" id="LCWF01000057">
    <property type="protein sequence ID" value="KKY24608.1"/>
    <property type="molecule type" value="Genomic_DNA"/>
</dbReference>
<sequence>MDKVVPTATTNDEVETPGSSLAQRTPSRVPVSKTILRVIWDSLDKEPKERKLVAKIDWWIMLYICVAYFVKYLDQTNVSNAYVSGMKEDLELHGNDLNWLTTYWTIGYILGNIPSQLVLTKVRPSIWLPTLELIWSILVMGIAGAKDVKTIYVLRFFIGLLEASAYPGIMTLLGNWYTPYELGKRACIFQASSSASQMFSGYLQAALYKGMNGRAGLAAWQWLFIFDGIIGIPIALYGYWAIPGKSLVSNRARKLTPLADAPTNSQAKWLKPDEKEMAINRMRDCKRAPPKGLTWRVILGVFKQWPVYLFSMTFICHVVAIKIYSYFNVYLKATKRFSVEQINLIPTGGYGLQIVFTLSYAWTSDALGMRWPVICFACCVAMIGTIILSVWPSGNIHAMLAGWLLTFCETGAGALIMSWINEVCSFSAEYRVIVIAITETMAFVFQAWLPLFIYNTGQSPHFKIGYEMATTFFAIELLLTLVMWQLQKRLPIGPKVAEKDAGQMNDVDPA</sequence>
<feature type="transmembrane region" description="Helical" evidence="8">
    <location>
        <begin position="220"/>
        <end position="242"/>
    </location>
</feature>
<keyword evidence="4 8" id="KW-1133">Transmembrane helix</keyword>
<feature type="transmembrane region" description="Helical" evidence="8">
    <location>
        <begin position="398"/>
        <end position="420"/>
    </location>
</feature>
<gene>
    <name evidence="9" type="ORF">UCRPC4_g02364</name>
</gene>
<evidence type="ECO:0000256" key="8">
    <source>
        <dbReference type="SAM" id="Phobius"/>
    </source>
</evidence>
<evidence type="ECO:0000256" key="5">
    <source>
        <dbReference type="ARBA" id="ARBA00023136"/>
    </source>
</evidence>
<dbReference type="GO" id="GO:0016020">
    <property type="term" value="C:membrane"/>
    <property type="evidence" value="ECO:0007669"/>
    <property type="project" value="UniProtKB-SubCell"/>
</dbReference>
<feature type="transmembrane region" description="Helical" evidence="8">
    <location>
        <begin position="344"/>
        <end position="363"/>
    </location>
</feature>
<organism evidence="9 10">
    <name type="scientific">Phaeomoniella chlamydospora</name>
    <name type="common">Phaeoacremonium chlamydosporum</name>
    <dbReference type="NCBI Taxonomy" id="158046"/>
    <lineage>
        <taxon>Eukaryota</taxon>
        <taxon>Fungi</taxon>
        <taxon>Dikarya</taxon>
        <taxon>Ascomycota</taxon>
        <taxon>Pezizomycotina</taxon>
        <taxon>Eurotiomycetes</taxon>
        <taxon>Chaetothyriomycetidae</taxon>
        <taxon>Phaeomoniellales</taxon>
        <taxon>Phaeomoniellaceae</taxon>
        <taxon>Phaeomoniella</taxon>
    </lineage>
</organism>
<protein>
    <submittedName>
        <fullName evidence="9">Putative pantothenate</fullName>
    </submittedName>
</protein>
<evidence type="ECO:0000256" key="2">
    <source>
        <dbReference type="ARBA" id="ARBA00022448"/>
    </source>
</evidence>
<dbReference type="GO" id="GO:0022857">
    <property type="term" value="F:transmembrane transporter activity"/>
    <property type="evidence" value="ECO:0007669"/>
    <property type="project" value="InterPro"/>
</dbReference>
<evidence type="ECO:0000256" key="3">
    <source>
        <dbReference type="ARBA" id="ARBA00022692"/>
    </source>
</evidence>
<dbReference type="OrthoDB" id="3639251at2759"/>
<dbReference type="PANTHER" id="PTHR43791">
    <property type="entry name" value="PERMEASE-RELATED"/>
    <property type="match status" value="1"/>
</dbReference>
<dbReference type="FunFam" id="1.20.1250.20:FF:000065">
    <property type="entry name" value="Putative MFS pantothenate transporter"/>
    <property type="match status" value="1"/>
</dbReference>
<evidence type="ECO:0000256" key="1">
    <source>
        <dbReference type="ARBA" id="ARBA00004141"/>
    </source>
</evidence>
<keyword evidence="5 8" id="KW-0472">Membrane</keyword>
<accession>A0A0G2GMD8</accession>
<feature type="transmembrane region" description="Helical" evidence="8">
    <location>
        <begin position="152"/>
        <end position="176"/>
    </location>
</feature>
<reference evidence="9 10" key="1">
    <citation type="submission" date="2015-05" db="EMBL/GenBank/DDBJ databases">
        <title>Distinctive expansion of gene families associated with plant cell wall degradation and secondary metabolism in the genomes of grapevine trunk pathogens.</title>
        <authorList>
            <person name="Lawrence D.P."/>
            <person name="Travadon R."/>
            <person name="Rolshausen P.E."/>
            <person name="Baumgartner K."/>
        </authorList>
    </citation>
    <scope>NUCLEOTIDE SEQUENCE [LARGE SCALE GENOMIC DNA]</scope>
    <source>
        <strain evidence="9">UCRPC4</strain>
    </source>
</reference>
<dbReference type="AlphaFoldDB" id="A0A0G2GMD8"/>
<evidence type="ECO:0000313" key="10">
    <source>
        <dbReference type="Proteomes" id="UP000053317"/>
    </source>
</evidence>
<dbReference type="Gene3D" id="1.20.1250.20">
    <property type="entry name" value="MFS general substrate transporter like domains"/>
    <property type="match status" value="2"/>
</dbReference>
<comment type="subcellular location">
    <subcellularLocation>
        <location evidence="1">Membrane</location>
        <topology evidence="1">Multi-pass membrane protein</topology>
    </subcellularLocation>
</comment>
<feature type="transmembrane region" description="Helical" evidence="8">
    <location>
        <begin position="126"/>
        <end position="145"/>
    </location>
</feature>
<dbReference type="Proteomes" id="UP000053317">
    <property type="component" value="Unassembled WGS sequence"/>
</dbReference>
<keyword evidence="10" id="KW-1185">Reference proteome</keyword>
<dbReference type="InterPro" id="IPR011701">
    <property type="entry name" value="MFS"/>
</dbReference>